<proteinExistence type="predicted"/>
<accession>A0A6J7PJL9</accession>
<reference evidence="1" key="1">
    <citation type="submission" date="2020-05" db="EMBL/GenBank/DDBJ databases">
        <authorList>
            <person name="Chiriac C."/>
            <person name="Salcher M."/>
            <person name="Ghai R."/>
            <person name="Kavagutti S V."/>
        </authorList>
    </citation>
    <scope>NUCLEOTIDE SEQUENCE</scope>
</reference>
<sequence length="41" mass="4294">MNNGFMAAYNTVVGKYYNGGAKDDAGFAMELADAFTANPNA</sequence>
<dbReference type="EMBL" id="CAFBPB010000087">
    <property type="protein sequence ID" value="CAB5005626.1"/>
    <property type="molecule type" value="Genomic_DNA"/>
</dbReference>
<gene>
    <name evidence="1" type="ORF">UFOPK4049_00749</name>
</gene>
<protein>
    <submittedName>
        <fullName evidence="1">Unannotated protein</fullName>
    </submittedName>
</protein>
<organism evidence="1">
    <name type="scientific">freshwater metagenome</name>
    <dbReference type="NCBI Taxonomy" id="449393"/>
    <lineage>
        <taxon>unclassified sequences</taxon>
        <taxon>metagenomes</taxon>
        <taxon>ecological metagenomes</taxon>
    </lineage>
</organism>
<name>A0A6J7PJL9_9ZZZZ</name>
<evidence type="ECO:0000313" key="1">
    <source>
        <dbReference type="EMBL" id="CAB5005626.1"/>
    </source>
</evidence>
<dbReference type="AlphaFoldDB" id="A0A6J7PJL9"/>